<proteinExistence type="predicted"/>
<dbReference type="AlphaFoldDB" id="X1LUJ4"/>
<dbReference type="NCBIfam" id="TIGR01760">
    <property type="entry name" value="tape_meas_TP901"/>
    <property type="match status" value="1"/>
</dbReference>
<gene>
    <name evidence="3" type="ORF">S06H3_04479</name>
</gene>
<dbReference type="InterPro" id="IPR010090">
    <property type="entry name" value="Phage_tape_meas"/>
</dbReference>
<protein>
    <recommendedName>
        <fullName evidence="2">Phage tail tape measure protein domain-containing protein</fullName>
    </recommendedName>
</protein>
<comment type="caution">
    <text evidence="3">The sequence shown here is derived from an EMBL/GenBank/DDBJ whole genome shotgun (WGS) entry which is preliminary data.</text>
</comment>
<dbReference type="PANTHER" id="PTHR37813:SF1">
    <property type="entry name" value="FELS-2 PROPHAGE PROTEIN"/>
    <property type="match status" value="1"/>
</dbReference>
<evidence type="ECO:0000256" key="1">
    <source>
        <dbReference type="ARBA" id="ARBA00022612"/>
    </source>
</evidence>
<feature type="domain" description="Phage tail tape measure protein" evidence="2">
    <location>
        <begin position="115"/>
        <end position="297"/>
    </location>
</feature>
<keyword evidence="1" id="KW-1188">Viral release from host cell</keyword>
<accession>X1LUJ4</accession>
<reference evidence="3" key="1">
    <citation type="journal article" date="2014" name="Front. Microbiol.">
        <title>High frequency of phylogenetically diverse reductive dehalogenase-homologous genes in deep subseafloor sedimentary metagenomes.</title>
        <authorList>
            <person name="Kawai M."/>
            <person name="Futagami T."/>
            <person name="Toyoda A."/>
            <person name="Takaki Y."/>
            <person name="Nishi S."/>
            <person name="Hori S."/>
            <person name="Arai W."/>
            <person name="Tsubouchi T."/>
            <person name="Morono Y."/>
            <person name="Uchiyama I."/>
            <person name="Ito T."/>
            <person name="Fujiyama A."/>
            <person name="Inagaki F."/>
            <person name="Takami H."/>
        </authorList>
    </citation>
    <scope>NUCLEOTIDE SEQUENCE</scope>
    <source>
        <strain evidence="3">Expedition CK06-06</strain>
    </source>
</reference>
<name>X1LUJ4_9ZZZZ</name>
<dbReference type="PANTHER" id="PTHR37813">
    <property type="entry name" value="FELS-2 PROPHAGE PROTEIN"/>
    <property type="match status" value="1"/>
</dbReference>
<evidence type="ECO:0000313" key="3">
    <source>
        <dbReference type="EMBL" id="GAH97818.1"/>
    </source>
</evidence>
<organism evidence="3">
    <name type="scientific">marine sediment metagenome</name>
    <dbReference type="NCBI Taxonomy" id="412755"/>
    <lineage>
        <taxon>unclassified sequences</taxon>
        <taxon>metagenomes</taxon>
        <taxon>ecological metagenomes</taxon>
    </lineage>
</organism>
<dbReference type="EMBL" id="BARV01001574">
    <property type="protein sequence ID" value="GAH97818.1"/>
    <property type="molecule type" value="Genomic_DNA"/>
</dbReference>
<sequence length="315" mass="34139">MAMREAFTVGIVLAAKDMYSGVMAKAQRNLGILRKTSTKSADAFEKSMKRFQAITAVGATVSVVSGQISGKIQEMTTDAVDFSAAMGKIGTVILDNLGKFKSHQEAMEAWRTKGLNVSTRSLYSASELINDVAYNLMSSGLKADTAMDLMESVSNTAIATIGDLDTTSALFGSIMNTFGRRWDMSSLEKGERIMDVLSGAVKRFMMTGNILAEGMEYATAAAESMNIPFEDTIAILGMLNTRSIESTKAGTAFMAFIRELPDATKKMGITIADASGKLLPMSDILQNIEKRLKGMSEIPDNMRNRWIINTAFQCS</sequence>
<dbReference type="Pfam" id="PF10145">
    <property type="entry name" value="PhageMin_Tail"/>
    <property type="match status" value="1"/>
</dbReference>
<evidence type="ECO:0000259" key="2">
    <source>
        <dbReference type="Pfam" id="PF10145"/>
    </source>
</evidence>